<organism evidence="1 2">
    <name type="scientific">Nibrella viscosa</name>
    <dbReference type="NCBI Taxonomy" id="1084524"/>
    <lineage>
        <taxon>Bacteria</taxon>
        <taxon>Pseudomonadati</taxon>
        <taxon>Bacteroidota</taxon>
        <taxon>Cytophagia</taxon>
        <taxon>Cytophagales</taxon>
        <taxon>Spirosomataceae</taxon>
        <taxon>Nibrella</taxon>
    </lineage>
</organism>
<keyword evidence="2" id="KW-1185">Reference proteome</keyword>
<dbReference type="EMBL" id="BAABHB010000017">
    <property type="protein sequence ID" value="GAA4418482.1"/>
    <property type="molecule type" value="Genomic_DNA"/>
</dbReference>
<gene>
    <name evidence="1" type="ORF">GCM10023187_51930</name>
</gene>
<sequence length="75" mass="8840">MYKVENDGDKVYSYFKIATVGKDTLWVHLNKYFSEKQFRSYKIDKTDNYEEETVAMPRATIAKMKTDGNIMSISR</sequence>
<name>A0ABP8KX56_9BACT</name>
<comment type="caution">
    <text evidence="1">The sequence shown here is derived from an EMBL/GenBank/DDBJ whole genome shotgun (WGS) entry which is preliminary data.</text>
</comment>
<evidence type="ECO:0000313" key="2">
    <source>
        <dbReference type="Proteomes" id="UP001500936"/>
    </source>
</evidence>
<proteinExistence type="predicted"/>
<accession>A0ABP8KX56</accession>
<dbReference type="Proteomes" id="UP001500936">
    <property type="component" value="Unassembled WGS sequence"/>
</dbReference>
<protein>
    <submittedName>
        <fullName evidence="1">Uncharacterized protein</fullName>
    </submittedName>
</protein>
<reference evidence="2" key="1">
    <citation type="journal article" date="2019" name="Int. J. Syst. Evol. Microbiol.">
        <title>The Global Catalogue of Microorganisms (GCM) 10K type strain sequencing project: providing services to taxonomists for standard genome sequencing and annotation.</title>
        <authorList>
            <consortium name="The Broad Institute Genomics Platform"/>
            <consortium name="The Broad Institute Genome Sequencing Center for Infectious Disease"/>
            <person name="Wu L."/>
            <person name="Ma J."/>
        </authorList>
    </citation>
    <scope>NUCLEOTIDE SEQUENCE [LARGE SCALE GENOMIC DNA]</scope>
    <source>
        <strain evidence="2">JCM 17925</strain>
    </source>
</reference>
<evidence type="ECO:0000313" key="1">
    <source>
        <dbReference type="EMBL" id="GAA4418482.1"/>
    </source>
</evidence>